<evidence type="ECO:0000259" key="7">
    <source>
        <dbReference type="Pfam" id="PF08281"/>
    </source>
</evidence>
<dbReference type="InterPro" id="IPR013325">
    <property type="entry name" value="RNA_pol_sigma_r2"/>
</dbReference>
<evidence type="ECO:0000313" key="9">
    <source>
        <dbReference type="Proteomes" id="UP000557392"/>
    </source>
</evidence>
<sequence length="214" mass="23716">MTAPPDDRSHWLATRILPHEPALRRWLRGLSALDDSDVDDLVQETYAVLATRASVVDIQDPRAYAFQVARSLFLQGVRRAKIVSINAVADLTEIEVPDDSPSPFDHAAGREDLRQLAAAIEAMPPQTRRAFQLRRIEGLSQREVAAATQLSESTVEKHIGRGIRILMAQFGRGGKQVPRASTSGGRIPDAPEPTETNQKNATPDARPRDSRHYR</sequence>
<keyword evidence="2" id="KW-0805">Transcription regulation</keyword>
<feature type="compositionally biased region" description="Basic and acidic residues" evidence="5">
    <location>
        <begin position="205"/>
        <end position="214"/>
    </location>
</feature>
<reference evidence="8 9" key="1">
    <citation type="submission" date="2020-08" db="EMBL/GenBank/DDBJ databases">
        <title>Genomic Encyclopedia of Type Strains, Phase IV (KMG-IV): sequencing the most valuable type-strain genomes for metagenomic binning, comparative biology and taxonomic classification.</title>
        <authorList>
            <person name="Goeker M."/>
        </authorList>
    </citation>
    <scope>NUCLEOTIDE SEQUENCE [LARGE SCALE GENOMIC DNA]</scope>
    <source>
        <strain evidence="8 9">DSM 101806</strain>
    </source>
</reference>
<evidence type="ECO:0000313" key="8">
    <source>
        <dbReference type="EMBL" id="MBB4101333.1"/>
    </source>
</evidence>
<feature type="domain" description="RNA polymerase sigma factor 70 region 4 type 2" evidence="7">
    <location>
        <begin position="114"/>
        <end position="164"/>
    </location>
</feature>
<dbReference type="InterPro" id="IPR014284">
    <property type="entry name" value="RNA_pol_sigma-70_dom"/>
</dbReference>
<keyword evidence="4" id="KW-0804">Transcription</keyword>
<dbReference type="GO" id="GO:0003677">
    <property type="term" value="F:DNA binding"/>
    <property type="evidence" value="ECO:0007669"/>
    <property type="project" value="InterPro"/>
</dbReference>
<feature type="region of interest" description="Disordered" evidence="5">
    <location>
        <begin position="170"/>
        <end position="214"/>
    </location>
</feature>
<dbReference type="InterPro" id="IPR039425">
    <property type="entry name" value="RNA_pol_sigma-70-like"/>
</dbReference>
<dbReference type="SUPFAM" id="SSF88659">
    <property type="entry name" value="Sigma3 and sigma4 domains of RNA polymerase sigma factors"/>
    <property type="match status" value="1"/>
</dbReference>
<dbReference type="RefSeq" id="WP_184000697.1">
    <property type="nucleotide sequence ID" value="NZ_JACIEH010000006.1"/>
</dbReference>
<protein>
    <submittedName>
        <fullName evidence="8">RNA polymerase sigma-70 factor (ECF subfamily)</fullName>
    </submittedName>
</protein>
<dbReference type="GO" id="GO:0016987">
    <property type="term" value="F:sigma factor activity"/>
    <property type="evidence" value="ECO:0007669"/>
    <property type="project" value="UniProtKB-KW"/>
</dbReference>
<dbReference type="InterPro" id="IPR036388">
    <property type="entry name" value="WH-like_DNA-bd_sf"/>
</dbReference>
<dbReference type="Pfam" id="PF08281">
    <property type="entry name" value="Sigma70_r4_2"/>
    <property type="match status" value="1"/>
</dbReference>
<dbReference type="PANTHER" id="PTHR43133">
    <property type="entry name" value="RNA POLYMERASE ECF-TYPE SIGMA FACTO"/>
    <property type="match status" value="1"/>
</dbReference>
<dbReference type="InterPro" id="IPR013249">
    <property type="entry name" value="RNA_pol_sigma70_r4_t2"/>
</dbReference>
<keyword evidence="9" id="KW-1185">Reference proteome</keyword>
<evidence type="ECO:0000256" key="1">
    <source>
        <dbReference type="ARBA" id="ARBA00010641"/>
    </source>
</evidence>
<evidence type="ECO:0000256" key="5">
    <source>
        <dbReference type="SAM" id="MobiDB-lite"/>
    </source>
</evidence>
<dbReference type="NCBIfam" id="TIGR02937">
    <property type="entry name" value="sigma70-ECF"/>
    <property type="match status" value="1"/>
</dbReference>
<dbReference type="GO" id="GO:0006352">
    <property type="term" value="P:DNA-templated transcription initiation"/>
    <property type="evidence" value="ECO:0007669"/>
    <property type="project" value="InterPro"/>
</dbReference>
<dbReference type="InterPro" id="IPR013324">
    <property type="entry name" value="RNA_pol_sigma_r3/r4-like"/>
</dbReference>
<dbReference type="InterPro" id="IPR007627">
    <property type="entry name" value="RNA_pol_sigma70_r2"/>
</dbReference>
<proteinExistence type="inferred from homology"/>
<accession>A0A7W6NZE7</accession>
<dbReference type="EMBL" id="JACIEH010000006">
    <property type="protein sequence ID" value="MBB4101333.1"/>
    <property type="molecule type" value="Genomic_DNA"/>
</dbReference>
<evidence type="ECO:0000256" key="4">
    <source>
        <dbReference type="ARBA" id="ARBA00023163"/>
    </source>
</evidence>
<dbReference type="CDD" id="cd06171">
    <property type="entry name" value="Sigma70_r4"/>
    <property type="match status" value="1"/>
</dbReference>
<comment type="similarity">
    <text evidence="1">Belongs to the sigma-70 factor family. ECF subfamily.</text>
</comment>
<feature type="domain" description="RNA polymerase sigma-70 region 2" evidence="6">
    <location>
        <begin position="19"/>
        <end position="81"/>
    </location>
</feature>
<dbReference type="PANTHER" id="PTHR43133:SF63">
    <property type="entry name" value="RNA POLYMERASE SIGMA FACTOR FECI-RELATED"/>
    <property type="match status" value="1"/>
</dbReference>
<comment type="caution">
    <text evidence="8">The sequence shown here is derived from an EMBL/GenBank/DDBJ whole genome shotgun (WGS) entry which is preliminary data.</text>
</comment>
<gene>
    <name evidence="8" type="ORF">GGR46_004925</name>
</gene>
<keyword evidence="3" id="KW-0731">Sigma factor</keyword>
<organism evidence="8 9">
    <name type="scientific">Sphingomonas kyeonggiensis</name>
    <dbReference type="NCBI Taxonomy" id="1268553"/>
    <lineage>
        <taxon>Bacteria</taxon>
        <taxon>Pseudomonadati</taxon>
        <taxon>Pseudomonadota</taxon>
        <taxon>Alphaproteobacteria</taxon>
        <taxon>Sphingomonadales</taxon>
        <taxon>Sphingomonadaceae</taxon>
        <taxon>Sphingomonas</taxon>
    </lineage>
</organism>
<dbReference type="Proteomes" id="UP000557392">
    <property type="component" value="Unassembled WGS sequence"/>
</dbReference>
<dbReference type="Gene3D" id="1.10.10.10">
    <property type="entry name" value="Winged helix-like DNA-binding domain superfamily/Winged helix DNA-binding domain"/>
    <property type="match status" value="1"/>
</dbReference>
<name>A0A7W6NZE7_9SPHN</name>
<dbReference type="SUPFAM" id="SSF88946">
    <property type="entry name" value="Sigma2 domain of RNA polymerase sigma factors"/>
    <property type="match status" value="1"/>
</dbReference>
<evidence type="ECO:0000259" key="6">
    <source>
        <dbReference type="Pfam" id="PF04542"/>
    </source>
</evidence>
<dbReference type="Gene3D" id="1.10.1740.10">
    <property type="match status" value="1"/>
</dbReference>
<evidence type="ECO:0000256" key="2">
    <source>
        <dbReference type="ARBA" id="ARBA00023015"/>
    </source>
</evidence>
<evidence type="ECO:0000256" key="3">
    <source>
        <dbReference type="ARBA" id="ARBA00023082"/>
    </source>
</evidence>
<dbReference type="AlphaFoldDB" id="A0A7W6NZE7"/>
<dbReference type="Pfam" id="PF04542">
    <property type="entry name" value="Sigma70_r2"/>
    <property type="match status" value="1"/>
</dbReference>